<dbReference type="InterPro" id="IPR053832">
    <property type="entry name" value="DUF6924"/>
</dbReference>
<evidence type="ECO:0000313" key="3">
    <source>
        <dbReference type="EMBL" id="TWG18343.1"/>
    </source>
</evidence>
<feature type="compositionally biased region" description="Polar residues" evidence="1">
    <location>
        <begin position="1"/>
        <end position="14"/>
    </location>
</feature>
<comment type="caution">
    <text evidence="3">The sequence shown here is derived from an EMBL/GenBank/DDBJ whole genome shotgun (WGS) entry which is preliminary data.</text>
</comment>
<protein>
    <recommendedName>
        <fullName evidence="2">DUF6924 domain-containing protein</fullName>
    </recommendedName>
</protein>
<name>A0A561W399_9ACTN</name>
<sequence>MCSGSDSSYRNRNQMPRPKLTRLAPSAEGQGRIRIVISLPQPEDLTSLVLRTDFTNDTAWASVKAALRTWKGADAATFVSDPTYAGVSPQELVDADNAASNDDKLTYLFLADATTMADVERPLLALDLADEPGRTFRVPPRWYADVSTNLAIANMDFSEFADAVDESGTYRGFNGD</sequence>
<keyword evidence="4" id="KW-1185">Reference proteome</keyword>
<evidence type="ECO:0000259" key="2">
    <source>
        <dbReference type="Pfam" id="PF21962"/>
    </source>
</evidence>
<evidence type="ECO:0000313" key="4">
    <source>
        <dbReference type="Proteomes" id="UP000317685"/>
    </source>
</evidence>
<feature type="domain" description="DUF6924" evidence="2">
    <location>
        <begin position="46"/>
        <end position="173"/>
    </location>
</feature>
<reference evidence="3 4" key="1">
    <citation type="submission" date="2019-06" db="EMBL/GenBank/DDBJ databases">
        <title>Sequencing the genomes of 1000 actinobacteria strains.</title>
        <authorList>
            <person name="Klenk H.-P."/>
        </authorList>
    </citation>
    <scope>NUCLEOTIDE SEQUENCE [LARGE SCALE GENOMIC DNA]</scope>
    <source>
        <strain evidence="3 4">DSM 45885</strain>
    </source>
</reference>
<dbReference type="Pfam" id="PF21962">
    <property type="entry name" value="DUF6924"/>
    <property type="match status" value="1"/>
</dbReference>
<dbReference type="EMBL" id="VIWZ01000001">
    <property type="protein sequence ID" value="TWG18343.1"/>
    <property type="molecule type" value="Genomic_DNA"/>
</dbReference>
<dbReference type="AlphaFoldDB" id="A0A561W399"/>
<dbReference type="Proteomes" id="UP000317685">
    <property type="component" value="Unassembled WGS sequence"/>
</dbReference>
<gene>
    <name evidence="3" type="ORF">FHU34_113689</name>
</gene>
<feature type="region of interest" description="Disordered" evidence="1">
    <location>
        <begin position="1"/>
        <end position="26"/>
    </location>
</feature>
<proteinExistence type="predicted"/>
<evidence type="ECO:0000256" key="1">
    <source>
        <dbReference type="SAM" id="MobiDB-lite"/>
    </source>
</evidence>
<accession>A0A561W399</accession>
<organism evidence="3 4">
    <name type="scientific">Micromonospora taraxaci</name>
    <dbReference type="NCBI Taxonomy" id="1316803"/>
    <lineage>
        <taxon>Bacteria</taxon>
        <taxon>Bacillati</taxon>
        <taxon>Actinomycetota</taxon>
        <taxon>Actinomycetes</taxon>
        <taxon>Micromonosporales</taxon>
        <taxon>Micromonosporaceae</taxon>
        <taxon>Micromonospora</taxon>
    </lineage>
</organism>